<evidence type="ECO:0000256" key="1">
    <source>
        <dbReference type="SAM" id="MobiDB-lite"/>
    </source>
</evidence>
<dbReference type="AlphaFoldDB" id="A0A554VJB6"/>
<proteinExistence type="predicted"/>
<dbReference type="Proteomes" id="UP000318833">
    <property type="component" value="Unassembled WGS sequence"/>
</dbReference>
<reference evidence="2 3" key="1">
    <citation type="submission" date="2019-07" db="EMBL/GenBank/DDBJ databases">
        <title>The draft genome sequence of Aquimarina algiphila M91.</title>
        <authorList>
            <person name="Meng X."/>
        </authorList>
    </citation>
    <scope>NUCLEOTIDE SEQUENCE [LARGE SCALE GENOMIC DNA]</scope>
    <source>
        <strain evidence="2 3">M91</strain>
    </source>
</reference>
<protein>
    <submittedName>
        <fullName evidence="2">Uncharacterized protein</fullName>
    </submittedName>
</protein>
<feature type="region of interest" description="Disordered" evidence="1">
    <location>
        <begin position="77"/>
        <end position="102"/>
    </location>
</feature>
<gene>
    <name evidence="2" type="ORF">FOF46_14525</name>
</gene>
<dbReference type="OrthoDB" id="1163652at2"/>
<accession>A0A554VJB6</accession>
<comment type="caution">
    <text evidence="2">The sequence shown here is derived from an EMBL/GenBank/DDBJ whole genome shotgun (WGS) entry which is preliminary data.</text>
</comment>
<keyword evidence="3" id="KW-1185">Reference proteome</keyword>
<organism evidence="2 3">
    <name type="scientific">Aquimarina algiphila</name>
    <dbReference type="NCBI Taxonomy" id="2047982"/>
    <lineage>
        <taxon>Bacteria</taxon>
        <taxon>Pseudomonadati</taxon>
        <taxon>Bacteroidota</taxon>
        <taxon>Flavobacteriia</taxon>
        <taxon>Flavobacteriales</taxon>
        <taxon>Flavobacteriaceae</taxon>
        <taxon>Aquimarina</taxon>
    </lineage>
</organism>
<dbReference type="EMBL" id="VLNR01000028">
    <property type="protein sequence ID" value="TSE07936.1"/>
    <property type="molecule type" value="Genomic_DNA"/>
</dbReference>
<feature type="compositionally biased region" description="Basic and acidic residues" evidence="1">
    <location>
        <begin position="78"/>
        <end position="90"/>
    </location>
</feature>
<dbReference type="RefSeq" id="WP_143916950.1">
    <property type="nucleotide sequence ID" value="NZ_CANMXV010000043.1"/>
</dbReference>
<name>A0A554VJB6_9FLAO</name>
<evidence type="ECO:0000313" key="3">
    <source>
        <dbReference type="Proteomes" id="UP000318833"/>
    </source>
</evidence>
<sequence length="162" mass="19232">MKNKVIEFKQFLKNNNLKKKELPKPIQEMIGIYDQLYELVDTIEEPNLQELTEQLEKLDIEILEDIEEEYEDQLTNNKRAELPKKPEVTIKKSPQKTVPTKEKTDEMILDELVKMKRTKGIKRSKLRDMGLKTKVGGDTIIGKYILERTSFFYYRYDIVSMK</sequence>
<evidence type="ECO:0000313" key="2">
    <source>
        <dbReference type="EMBL" id="TSE07936.1"/>
    </source>
</evidence>